<proteinExistence type="predicted"/>
<dbReference type="GO" id="GO:0016787">
    <property type="term" value="F:hydrolase activity"/>
    <property type="evidence" value="ECO:0007669"/>
    <property type="project" value="InterPro"/>
</dbReference>
<dbReference type="PROSITE" id="PS51294">
    <property type="entry name" value="HTH_MYB"/>
    <property type="match status" value="1"/>
</dbReference>
<sequence>MAWTSEEDLYLIENYGMTPQKEIAEHLGKKAATIRKRAQRMRETGAMLNKAFVTRQKEQPDGRTYNVKEIDGEAFTAIKDKGEVELLEFVGLNPDEFAIKQSGSYFNQYADKTSLRIAFERREKPFDVDLYLDKVNSYEFAKKPSESVLSVNNDMYAVLPLYDMHFGFADSDEYFEKIDEVVEELKARPVKELLIILGGDYLHSETAEGITSSGTSIDSIDLMEAVTDATNFITEITGIASGYAGKVKVIAIDGNHDRTSSQIMYHTLNAMGVDIEYTGELASYQLGNVPVVMYHGGGVKKNRLRDTDYLKLIKAEMPGVLMQSLQTGNDIHWFQGHYHTTTEKTDSLYIHQVPAITKTSGWEKSNGFVGSLNGMKIYYFDENKQRGVFNL</sequence>
<dbReference type="Pfam" id="PF00149">
    <property type="entry name" value="Metallophos"/>
    <property type="match status" value="1"/>
</dbReference>
<evidence type="ECO:0000313" key="2">
    <source>
        <dbReference type="EMBL" id="DAD70541.1"/>
    </source>
</evidence>
<accession>A0A8S5LKC3</accession>
<dbReference type="EMBL" id="BK015867">
    <property type="protein sequence ID" value="DAD70541.1"/>
    <property type="molecule type" value="Genomic_DNA"/>
</dbReference>
<dbReference type="SUPFAM" id="SSF56300">
    <property type="entry name" value="Metallo-dependent phosphatases"/>
    <property type="match status" value="1"/>
</dbReference>
<dbReference type="Gene3D" id="3.60.21.10">
    <property type="match status" value="1"/>
</dbReference>
<dbReference type="InterPro" id="IPR004843">
    <property type="entry name" value="Calcineurin-like_PHP"/>
</dbReference>
<evidence type="ECO:0000259" key="1">
    <source>
        <dbReference type="PROSITE" id="PS51294"/>
    </source>
</evidence>
<reference evidence="2" key="1">
    <citation type="journal article" date="2021" name="Proc. Natl. Acad. Sci. U.S.A.">
        <title>A Catalog of Tens of Thousands of Viruses from Human Metagenomes Reveals Hidden Associations with Chronic Diseases.</title>
        <authorList>
            <person name="Tisza M.J."/>
            <person name="Buck C.B."/>
        </authorList>
    </citation>
    <scope>NUCLEOTIDE SEQUENCE</scope>
    <source>
        <strain evidence="2">CtcPV5</strain>
    </source>
</reference>
<feature type="domain" description="HTH myb-type" evidence="1">
    <location>
        <begin position="1"/>
        <end position="46"/>
    </location>
</feature>
<dbReference type="InterPro" id="IPR017930">
    <property type="entry name" value="Myb_dom"/>
</dbReference>
<organism evidence="2">
    <name type="scientific">Siphoviridae sp. ctcPV5</name>
    <dbReference type="NCBI Taxonomy" id="2827582"/>
    <lineage>
        <taxon>Viruses</taxon>
        <taxon>Duplodnaviria</taxon>
        <taxon>Heunggongvirae</taxon>
        <taxon>Uroviricota</taxon>
        <taxon>Caudoviricetes</taxon>
    </lineage>
</organism>
<name>A0A8S5LKC3_9CAUD</name>
<dbReference type="InterPro" id="IPR029052">
    <property type="entry name" value="Metallo-depent_PP-like"/>
</dbReference>
<protein>
    <submittedName>
        <fullName evidence="2">DNA polymerase II small subunit</fullName>
    </submittedName>
</protein>